<dbReference type="EMBL" id="UINC01123699">
    <property type="protein sequence ID" value="SVD00349.1"/>
    <property type="molecule type" value="Genomic_DNA"/>
</dbReference>
<dbReference type="Pfam" id="PF00293">
    <property type="entry name" value="NUDIX"/>
    <property type="match status" value="1"/>
</dbReference>
<proteinExistence type="inferred from homology"/>
<dbReference type="NCBIfam" id="NF001938">
    <property type="entry name" value="PRK00714.1-5"/>
    <property type="match status" value="1"/>
</dbReference>
<dbReference type="NCBIfam" id="NF001936">
    <property type="entry name" value="PRK00714.1-3"/>
    <property type="match status" value="1"/>
</dbReference>
<dbReference type="GO" id="GO:0008893">
    <property type="term" value="F:guanosine-3',5'-bis(diphosphate) 3'-diphosphatase activity"/>
    <property type="evidence" value="ECO:0007669"/>
    <property type="project" value="TreeGrafter"/>
</dbReference>
<organism evidence="4">
    <name type="scientific">marine metagenome</name>
    <dbReference type="NCBI Taxonomy" id="408172"/>
    <lineage>
        <taxon>unclassified sequences</taxon>
        <taxon>metagenomes</taxon>
        <taxon>ecological metagenomes</taxon>
    </lineage>
</organism>
<dbReference type="GO" id="GO:0034432">
    <property type="term" value="F:bis(5'-adenosyl)-pentaphosphatase activity"/>
    <property type="evidence" value="ECO:0007669"/>
    <property type="project" value="TreeGrafter"/>
</dbReference>
<evidence type="ECO:0000256" key="2">
    <source>
        <dbReference type="ARBA" id="ARBA00022801"/>
    </source>
</evidence>
<comment type="cofactor">
    <cofactor evidence="1">
        <name>Mn(2+)</name>
        <dbReference type="ChEBI" id="CHEBI:29035"/>
    </cofactor>
</comment>
<dbReference type="InterPro" id="IPR015797">
    <property type="entry name" value="NUDIX_hydrolase-like_dom_sf"/>
</dbReference>
<dbReference type="HAMAP" id="MF_00298">
    <property type="entry name" value="Nudix_RppH"/>
    <property type="match status" value="1"/>
</dbReference>
<feature type="domain" description="Nudix hydrolase" evidence="3">
    <location>
        <begin position="10"/>
        <end position="153"/>
    </location>
</feature>
<dbReference type="SUPFAM" id="SSF55811">
    <property type="entry name" value="Nudix"/>
    <property type="match status" value="1"/>
</dbReference>
<dbReference type="InterPro" id="IPR020084">
    <property type="entry name" value="NUDIX_hydrolase_CS"/>
</dbReference>
<dbReference type="PANTHER" id="PTHR11839:SF22">
    <property type="entry name" value="NUDIX HYDROLASE 26, CHLOROPLASTIC"/>
    <property type="match status" value="1"/>
</dbReference>
<dbReference type="InterPro" id="IPR020476">
    <property type="entry name" value="Nudix_hydrolase"/>
</dbReference>
<gene>
    <name evidence="4" type="ORF">METZ01_LOCUS353203</name>
</gene>
<dbReference type="PROSITE" id="PS51462">
    <property type="entry name" value="NUDIX"/>
    <property type="match status" value="1"/>
</dbReference>
<dbReference type="InterPro" id="IPR022927">
    <property type="entry name" value="RppH"/>
</dbReference>
<sequence>MTITKFERRPYRRCVGITLFNKKGQVFVAQRLDQKENAWQMPQGGMEKTETPSEAAIRELEEEIGTADVKILAESKDWHRYDLPSYLADKIWDGRFRGQTQKWFAMEFLGEDSAIKPSDVDKPEFSEWRWVELEILPSLAISFKKEIYRSIADEFAALGNTLRANNF</sequence>
<dbReference type="PRINTS" id="PR00502">
    <property type="entry name" value="NUDIXFAMILY"/>
</dbReference>
<reference evidence="4" key="1">
    <citation type="submission" date="2018-05" db="EMBL/GenBank/DDBJ databases">
        <authorList>
            <person name="Lanie J.A."/>
            <person name="Ng W.-L."/>
            <person name="Kazmierczak K.M."/>
            <person name="Andrzejewski T.M."/>
            <person name="Davidsen T.M."/>
            <person name="Wayne K.J."/>
            <person name="Tettelin H."/>
            <person name="Glass J.I."/>
            <person name="Rusch D."/>
            <person name="Podicherti R."/>
            <person name="Tsui H.-C.T."/>
            <person name="Winkler M.E."/>
        </authorList>
    </citation>
    <scope>NUCLEOTIDE SEQUENCE</scope>
</reference>
<accession>A0A382RRP3</accession>
<protein>
    <recommendedName>
        <fullName evidence="3">Nudix hydrolase domain-containing protein</fullName>
    </recommendedName>
</protein>
<dbReference type="GO" id="GO:0006753">
    <property type="term" value="P:nucleoside phosphate metabolic process"/>
    <property type="evidence" value="ECO:0007669"/>
    <property type="project" value="TreeGrafter"/>
</dbReference>
<evidence type="ECO:0000256" key="1">
    <source>
        <dbReference type="ARBA" id="ARBA00001936"/>
    </source>
</evidence>
<dbReference type="PROSITE" id="PS00893">
    <property type="entry name" value="NUDIX_BOX"/>
    <property type="match status" value="1"/>
</dbReference>
<name>A0A382RRP3_9ZZZZ</name>
<dbReference type="CDD" id="cd03671">
    <property type="entry name" value="NUDIX_Ap4A_hydrolase_plant_like"/>
    <property type="match status" value="1"/>
</dbReference>
<keyword evidence="2" id="KW-0378">Hydrolase</keyword>
<dbReference type="PANTHER" id="PTHR11839">
    <property type="entry name" value="UDP/ADP-SUGAR PYROPHOSPHATASE"/>
    <property type="match status" value="1"/>
</dbReference>
<dbReference type="InterPro" id="IPR000086">
    <property type="entry name" value="NUDIX_hydrolase_dom"/>
</dbReference>
<dbReference type="AlphaFoldDB" id="A0A382RRP3"/>
<evidence type="ECO:0000259" key="3">
    <source>
        <dbReference type="PROSITE" id="PS51462"/>
    </source>
</evidence>
<evidence type="ECO:0000313" key="4">
    <source>
        <dbReference type="EMBL" id="SVD00349.1"/>
    </source>
</evidence>
<dbReference type="Gene3D" id="3.90.79.10">
    <property type="entry name" value="Nucleoside Triphosphate Pyrophosphohydrolase"/>
    <property type="match status" value="1"/>
</dbReference>
<dbReference type="GO" id="GO:0019693">
    <property type="term" value="P:ribose phosphate metabolic process"/>
    <property type="evidence" value="ECO:0007669"/>
    <property type="project" value="TreeGrafter"/>
</dbReference>